<dbReference type="eggNOG" id="KOG1187">
    <property type="taxonomic scope" value="Eukaryota"/>
</dbReference>
<keyword evidence="3 6" id="KW-0547">Nucleotide-binding</keyword>
<evidence type="ECO:0000313" key="10">
    <source>
        <dbReference type="Proteomes" id="UP000030645"/>
    </source>
</evidence>
<keyword evidence="7" id="KW-0472">Membrane</keyword>
<dbReference type="SUPFAM" id="SSF50985">
    <property type="entry name" value="RCC1/BLIP-II"/>
    <property type="match status" value="2"/>
</dbReference>
<evidence type="ECO:0000256" key="7">
    <source>
        <dbReference type="SAM" id="Phobius"/>
    </source>
</evidence>
<accession>W9RPF0</accession>
<dbReference type="Pfam" id="PF00069">
    <property type="entry name" value="Pkinase"/>
    <property type="match status" value="1"/>
</dbReference>
<dbReference type="PANTHER" id="PTHR46146:SF1">
    <property type="entry name" value="SERINE_THREONINE-PROTEIN KINASE-LIKE PROTEIN CCR3"/>
    <property type="match status" value="1"/>
</dbReference>
<evidence type="ECO:0000256" key="6">
    <source>
        <dbReference type="PROSITE-ProRule" id="PRU10141"/>
    </source>
</evidence>
<feature type="transmembrane region" description="Helical" evidence="7">
    <location>
        <begin position="398"/>
        <end position="422"/>
    </location>
</feature>
<dbReference type="Gene3D" id="1.10.510.10">
    <property type="entry name" value="Transferase(Phosphotransferase) domain 1"/>
    <property type="match status" value="1"/>
</dbReference>
<evidence type="ECO:0000256" key="2">
    <source>
        <dbReference type="ARBA" id="ARBA00022679"/>
    </source>
</evidence>
<name>W9RPF0_9ROSA</name>
<dbReference type="PROSITE" id="PS00107">
    <property type="entry name" value="PROTEIN_KINASE_ATP"/>
    <property type="match status" value="1"/>
</dbReference>
<protein>
    <submittedName>
        <fullName evidence="9">Putative serine/threonine-protein kinase-like protein</fullName>
    </submittedName>
</protein>
<dbReference type="STRING" id="981085.W9RPF0"/>
<evidence type="ECO:0000256" key="3">
    <source>
        <dbReference type="ARBA" id="ARBA00022741"/>
    </source>
</evidence>
<keyword evidence="1" id="KW-0723">Serine/threonine-protein kinase</keyword>
<dbReference type="InterPro" id="IPR017441">
    <property type="entry name" value="Protein_kinase_ATP_BS"/>
</dbReference>
<feature type="binding site" evidence="6">
    <location>
        <position position="512"/>
    </location>
    <ligand>
        <name>ATP</name>
        <dbReference type="ChEBI" id="CHEBI:30616"/>
    </ligand>
</feature>
<dbReference type="PANTHER" id="PTHR46146">
    <property type="entry name" value="SERINE/THREONINE-PROTEIN KINASE-LIKE PROTEIN CCR4"/>
    <property type="match status" value="1"/>
</dbReference>
<dbReference type="InterPro" id="IPR000719">
    <property type="entry name" value="Prot_kinase_dom"/>
</dbReference>
<dbReference type="GO" id="GO:0004674">
    <property type="term" value="F:protein serine/threonine kinase activity"/>
    <property type="evidence" value="ECO:0007669"/>
    <property type="project" value="UniProtKB-KW"/>
</dbReference>
<keyword evidence="10" id="KW-1185">Reference proteome</keyword>
<dbReference type="PROSITE" id="PS50011">
    <property type="entry name" value="PROTEIN_KINASE_DOM"/>
    <property type="match status" value="1"/>
</dbReference>
<dbReference type="FunFam" id="3.30.200.20:FF:000039">
    <property type="entry name" value="receptor-like protein kinase FERONIA"/>
    <property type="match status" value="1"/>
</dbReference>
<dbReference type="SMART" id="SM00220">
    <property type="entry name" value="S_TKc"/>
    <property type="match status" value="1"/>
</dbReference>
<dbReference type="CDD" id="cd14066">
    <property type="entry name" value="STKc_IRAK"/>
    <property type="match status" value="1"/>
</dbReference>
<dbReference type="PROSITE" id="PS00108">
    <property type="entry name" value="PROTEIN_KINASE_ST"/>
    <property type="match status" value="1"/>
</dbReference>
<keyword evidence="2" id="KW-0808">Transferase</keyword>
<dbReference type="Gene3D" id="3.30.200.20">
    <property type="entry name" value="Phosphorylase Kinase, domain 1"/>
    <property type="match status" value="1"/>
</dbReference>
<evidence type="ECO:0000313" key="9">
    <source>
        <dbReference type="EMBL" id="EXC01425.1"/>
    </source>
</evidence>
<evidence type="ECO:0000256" key="1">
    <source>
        <dbReference type="ARBA" id="ARBA00022527"/>
    </source>
</evidence>
<dbReference type="KEGG" id="mnt:21404831"/>
<gene>
    <name evidence="9" type="ORF">L484_021996</name>
</gene>
<keyword evidence="7" id="KW-0812">Transmembrane</keyword>
<dbReference type="InterPro" id="IPR011009">
    <property type="entry name" value="Kinase-like_dom_sf"/>
</dbReference>
<keyword evidence="4 9" id="KW-0418">Kinase</keyword>
<dbReference type="AlphaFoldDB" id="W9RPF0"/>
<dbReference type="Gene3D" id="2.130.10.30">
    <property type="entry name" value="Regulator of chromosome condensation 1/beta-lactamase-inhibitor protein II"/>
    <property type="match status" value="2"/>
</dbReference>
<dbReference type="GO" id="GO:0042803">
    <property type="term" value="F:protein homodimerization activity"/>
    <property type="evidence" value="ECO:0007669"/>
    <property type="project" value="UniProtKB-ARBA"/>
</dbReference>
<dbReference type="GO" id="GO:0005524">
    <property type="term" value="F:ATP binding"/>
    <property type="evidence" value="ECO:0007669"/>
    <property type="project" value="UniProtKB-UniRule"/>
</dbReference>
<dbReference type="InterPro" id="IPR009091">
    <property type="entry name" value="RCC1/BLIP-II"/>
</dbReference>
<feature type="transmembrane region" description="Helical" evidence="7">
    <location>
        <begin position="6"/>
        <end position="23"/>
    </location>
</feature>
<dbReference type="OrthoDB" id="61110at2759"/>
<evidence type="ECO:0000259" key="8">
    <source>
        <dbReference type="PROSITE" id="PS50011"/>
    </source>
</evidence>
<dbReference type="InterPro" id="IPR008271">
    <property type="entry name" value="Ser/Thr_kinase_AS"/>
</dbReference>
<evidence type="ECO:0000256" key="4">
    <source>
        <dbReference type="ARBA" id="ARBA00022777"/>
    </source>
</evidence>
<keyword evidence="7" id="KW-1133">Transmembrane helix</keyword>
<dbReference type="EMBL" id="KE345330">
    <property type="protein sequence ID" value="EXC01425.1"/>
    <property type="molecule type" value="Genomic_DNA"/>
</dbReference>
<sequence>MTVSLSSHIIIITAFIFLFLTVVDGLGSSSTAAVVYGNRAVCGIVAGEPTQRIQCYQNNQIISVQPKVSFQGISGGSSFFCGLRRGGFSLLCWDTGSSSSSFRPKRIYYSDTVGLTDLTVGDDHVCAREVDTGVVRCWRGRKSDHDGDLFASPGEALKFSKISCGNGFACGVLKYGSRVKCWGNRRVDVQNEIQSGFGNLSMSSLVAGESHACGLTTNGSLVCKGNNDSGQLDVPNYSSSSAYNEFSSLALGASFTCAIRRRNGLVSCWGDKKRFQSYVDVIGNVSFEFIVAGLDFACGLITSNLSLTCWGPGWSNANKSYDHDLPIGMVIPGPCVEYSCGTCGIYPDSETLCHGSGHICKLCQIEQPFAAPLPPTDDSTTPSPLQPASRASTTKRRLLMAFVIVGLVGCFIGFWSIGFFLWTRFSSKAIEPNTAPEPNLDADVKNALSSSTEPNFRTVGRQRSGSSKPETFSLSVLATATNNFSLENKIGFGSFGVVYRGKLDDGREVAIKRGQLQTIFQEKESAFDSELALLSRLHHKHLVSLVGFCEENDERLLVYDYMINGSLHSHLHDKNNISTILSSWTMRIKIALDAARGIEYLHNYAVPPIIHRDIKSSNILLDASWTAKVSDFGLSLVGPELGQRGKYVTAKAVGTVGYIDPEYYVLNVLTTKSDVYGLGVVMLELLTGKRAVFKCEEDDGIGVTSVVEYAGRYLLSERGEVVKMVLDKRVGLPEANEAEAVEVLAHTAMSCVSLEGKERPGMADIVANLESAFLLCQDNSGC</sequence>
<proteinExistence type="predicted"/>
<keyword evidence="5 6" id="KW-0067">ATP-binding</keyword>
<evidence type="ECO:0000256" key="5">
    <source>
        <dbReference type="ARBA" id="ARBA00022840"/>
    </source>
</evidence>
<dbReference type="Proteomes" id="UP000030645">
    <property type="component" value="Unassembled WGS sequence"/>
</dbReference>
<dbReference type="Pfam" id="PF13540">
    <property type="entry name" value="RCC1_2"/>
    <property type="match status" value="1"/>
</dbReference>
<dbReference type="SUPFAM" id="SSF56112">
    <property type="entry name" value="Protein kinase-like (PK-like)"/>
    <property type="match status" value="1"/>
</dbReference>
<organism evidence="9 10">
    <name type="scientific">Morus notabilis</name>
    <dbReference type="NCBI Taxonomy" id="981085"/>
    <lineage>
        <taxon>Eukaryota</taxon>
        <taxon>Viridiplantae</taxon>
        <taxon>Streptophyta</taxon>
        <taxon>Embryophyta</taxon>
        <taxon>Tracheophyta</taxon>
        <taxon>Spermatophyta</taxon>
        <taxon>Magnoliopsida</taxon>
        <taxon>eudicotyledons</taxon>
        <taxon>Gunneridae</taxon>
        <taxon>Pentapetalae</taxon>
        <taxon>rosids</taxon>
        <taxon>fabids</taxon>
        <taxon>Rosales</taxon>
        <taxon>Moraceae</taxon>
        <taxon>Moreae</taxon>
        <taxon>Morus</taxon>
    </lineage>
</organism>
<reference evidence="10" key="1">
    <citation type="submission" date="2013-01" db="EMBL/GenBank/DDBJ databases">
        <title>Draft Genome Sequence of a Mulberry Tree, Morus notabilis C.K. Schneid.</title>
        <authorList>
            <person name="He N."/>
            <person name="Zhao S."/>
        </authorList>
    </citation>
    <scope>NUCLEOTIDE SEQUENCE</scope>
</reference>
<feature type="domain" description="Protein kinase" evidence="8">
    <location>
        <begin position="484"/>
        <end position="774"/>
    </location>
</feature>